<keyword evidence="1" id="KW-1133">Transmembrane helix</keyword>
<gene>
    <name evidence="3" type="ORF">IFO71_05010</name>
</gene>
<evidence type="ECO:0000256" key="2">
    <source>
        <dbReference type="SAM" id="SignalP"/>
    </source>
</evidence>
<sequence length="377" mass="42716">MKGRDMSRLAALLLVAALVWRVAPALASDHADPQLGGDPNANISDLFAFPNNHGLVVVLDVHPGLTQSPPLPLSAIEFVLHFDFKPNLSFDNEEDRRRYGGSIRKPDAISADASLHLRLNEQAELSLQQVQGLHDAASIRIFSGLRDDPFIFPRFFGKNVVSMTLQIPWSAFPDQQRNFMLWAVTMKQGQQTDHVGRSNRTQLGRFDFLNPLPPSEHLPAIMQVMDQRAKVQAFLGRFNETQALAGLWQYVFSIRKYDLVPDVMIYSRDFPVGFPNGRRLEDDVAALTCSVGDCVLQEVSFIEGQWPRQTINDKPFMPDWPYLAEPWPDKPAGAPRISLFAWWPLYLGLLLLFAVALGYSWLIFRWGLRRGRQQAEH</sequence>
<evidence type="ECO:0000313" key="4">
    <source>
        <dbReference type="Proteomes" id="UP000613768"/>
    </source>
</evidence>
<keyword evidence="1" id="KW-0812">Transmembrane</keyword>
<comment type="caution">
    <text evidence="3">The sequence shown here is derived from an EMBL/GenBank/DDBJ whole genome shotgun (WGS) entry which is preliminary data.</text>
</comment>
<proteinExistence type="predicted"/>
<evidence type="ECO:0000256" key="1">
    <source>
        <dbReference type="SAM" id="Phobius"/>
    </source>
</evidence>
<evidence type="ECO:0008006" key="5">
    <source>
        <dbReference type="Google" id="ProtNLM"/>
    </source>
</evidence>
<keyword evidence="1" id="KW-0472">Membrane</keyword>
<feature type="chain" id="PRO_5043766950" description="DUF2330 domain-containing protein" evidence="2">
    <location>
        <begin position="28"/>
        <end position="377"/>
    </location>
</feature>
<feature type="signal peptide" evidence="2">
    <location>
        <begin position="1"/>
        <end position="27"/>
    </location>
</feature>
<keyword evidence="2" id="KW-0732">Signal</keyword>
<reference evidence="3 4" key="1">
    <citation type="submission" date="2020-09" db="EMBL/GenBank/DDBJ databases">
        <title>Pseudoxanthomonas sp. CAU 1598 isolated from sand of Yaerae Beach.</title>
        <authorList>
            <person name="Kim W."/>
        </authorList>
    </citation>
    <scope>NUCLEOTIDE SEQUENCE [LARGE SCALE GENOMIC DNA]</scope>
    <source>
        <strain evidence="3 4">CAU 1598</strain>
    </source>
</reference>
<evidence type="ECO:0000313" key="3">
    <source>
        <dbReference type="EMBL" id="MBD8525096.1"/>
    </source>
</evidence>
<protein>
    <recommendedName>
        <fullName evidence="5">DUF2330 domain-containing protein</fullName>
    </recommendedName>
</protein>
<dbReference type="EMBL" id="JACYTR010000006">
    <property type="protein sequence ID" value="MBD8525096.1"/>
    <property type="molecule type" value="Genomic_DNA"/>
</dbReference>
<dbReference type="AlphaFoldDB" id="A0AAW3ZLA6"/>
<dbReference type="RefSeq" id="WP_192028441.1">
    <property type="nucleotide sequence ID" value="NZ_JACYTR010000006.1"/>
</dbReference>
<dbReference type="Proteomes" id="UP000613768">
    <property type="component" value="Unassembled WGS sequence"/>
</dbReference>
<accession>A0AAW3ZLA6</accession>
<organism evidence="3 4">
    <name type="scientific">Pseudomarimonas arenosa</name>
    <dbReference type="NCBI Taxonomy" id="2774145"/>
    <lineage>
        <taxon>Bacteria</taxon>
        <taxon>Pseudomonadati</taxon>
        <taxon>Pseudomonadota</taxon>
        <taxon>Gammaproteobacteria</taxon>
        <taxon>Lysobacterales</taxon>
        <taxon>Lysobacteraceae</taxon>
        <taxon>Pseudomarimonas</taxon>
    </lineage>
</organism>
<name>A0AAW3ZLA6_9GAMM</name>
<feature type="transmembrane region" description="Helical" evidence="1">
    <location>
        <begin position="340"/>
        <end position="364"/>
    </location>
</feature>
<keyword evidence="4" id="KW-1185">Reference proteome</keyword>